<dbReference type="CDD" id="cd06533">
    <property type="entry name" value="Glyco_transf_WecG_TagA"/>
    <property type="match status" value="1"/>
</dbReference>
<keyword evidence="4" id="KW-1185">Reference proteome</keyword>
<gene>
    <name evidence="3" type="ORF">ACFFLE_03860</name>
</gene>
<name>A0ABV5Z3G6_9STAP</name>
<protein>
    <submittedName>
        <fullName evidence="3">WecB/TagA/CpsF family glycosyltransferase</fullName>
    </submittedName>
</protein>
<keyword evidence="2" id="KW-0808">Transferase</keyword>
<evidence type="ECO:0000256" key="1">
    <source>
        <dbReference type="ARBA" id="ARBA00022676"/>
    </source>
</evidence>
<sequence length="259" mass="29507">MNKHYGTVLIMGLNFINTTMHSFLNETIYPLLESKEKCFIVTANPELVMGTRESSEFKHHVDSADYVLPDGIGIINAAKIKGMPLRERISGVDLTQAMLEYAAKNDYSVFFLGAKKDSNQKAVKNAKKTFPGLIVAGHEHGYADITSESFIDSMVATRPDIILVALGMQRQEKWIFDNINRFDKGIFIGVGGTLDVMSGNVKRAPKIWITLQLEWLYRLIQEPKRFFRILKVMEFMLLHVPIVGPIIQKLKFNENRKKR</sequence>
<proteinExistence type="predicted"/>
<dbReference type="RefSeq" id="WP_380570016.1">
    <property type="nucleotide sequence ID" value="NZ_JBHMAH010000010.1"/>
</dbReference>
<evidence type="ECO:0000313" key="3">
    <source>
        <dbReference type="EMBL" id="MFB9860241.1"/>
    </source>
</evidence>
<dbReference type="Proteomes" id="UP001589740">
    <property type="component" value="Unassembled WGS sequence"/>
</dbReference>
<dbReference type="NCBIfam" id="TIGR00696">
    <property type="entry name" value="wecG_tagA_cpsF"/>
    <property type="match status" value="1"/>
</dbReference>
<reference evidence="3 4" key="1">
    <citation type="submission" date="2024-09" db="EMBL/GenBank/DDBJ databases">
        <authorList>
            <person name="Sun Q."/>
            <person name="Mori K."/>
        </authorList>
    </citation>
    <scope>NUCLEOTIDE SEQUENCE [LARGE SCALE GENOMIC DNA]</scope>
    <source>
        <strain evidence="3 4">JCM 12822</strain>
    </source>
</reference>
<accession>A0ABV5Z3G6</accession>
<dbReference type="Pfam" id="PF03808">
    <property type="entry name" value="Glyco_tran_WecG"/>
    <property type="match status" value="1"/>
</dbReference>
<evidence type="ECO:0000313" key="4">
    <source>
        <dbReference type="Proteomes" id="UP001589740"/>
    </source>
</evidence>
<dbReference type="EMBL" id="JBHMAH010000010">
    <property type="protein sequence ID" value="MFB9860241.1"/>
    <property type="molecule type" value="Genomic_DNA"/>
</dbReference>
<keyword evidence="1" id="KW-0328">Glycosyltransferase</keyword>
<dbReference type="InterPro" id="IPR004629">
    <property type="entry name" value="WecG_TagA_CpsF"/>
</dbReference>
<organism evidence="3 4">
    <name type="scientific">Salinicoccus siamensis</name>
    <dbReference type="NCBI Taxonomy" id="381830"/>
    <lineage>
        <taxon>Bacteria</taxon>
        <taxon>Bacillati</taxon>
        <taxon>Bacillota</taxon>
        <taxon>Bacilli</taxon>
        <taxon>Bacillales</taxon>
        <taxon>Staphylococcaceae</taxon>
        <taxon>Salinicoccus</taxon>
    </lineage>
</organism>
<dbReference type="PANTHER" id="PTHR34136:SF1">
    <property type="entry name" value="UDP-N-ACETYL-D-MANNOSAMINURONIC ACID TRANSFERASE"/>
    <property type="match status" value="1"/>
</dbReference>
<dbReference type="PANTHER" id="PTHR34136">
    <property type="match status" value="1"/>
</dbReference>
<comment type="caution">
    <text evidence="3">The sequence shown here is derived from an EMBL/GenBank/DDBJ whole genome shotgun (WGS) entry which is preliminary data.</text>
</comment>
<evidence type="ECO:0000256" key="2">
    <source>
        <dbReference type="ARBA" id="ARBA00022679"/>
    </source>
</evidence>